<evidence type="ECO:0000256" key="4">
    <source>
        <dbReference type="ARBA" id="ARBA00023002"/>
    </source>
</evidence>
<dbReference type="EMBL" id="BMHK01000016">
    <property type="protein sequence ID" value="GGC05696.1"/>
    <property type="molecule type" value="Genomic_DNA"/>
</dbReference>
<dbReference type="SUPFAM" id="SSF48179">
    <property type="entry name" value="6-phosphogluconate dehydrogenase C-terminal domain-like"/>
    <property type="match status" value="1"/>
</dbReference>
<sequence length="289" mass="30700">MNSRYLAGLRLNRNLRATASMAEAVAEADVLIMGVPSQAMRETARNAARHVRAWVPVISLAKGFENGTGLRMTEVIGQELPGHPLGVLTGPNLAREIVDGLAAASVLAMEDAVIVEQLQRLFRSGMFRVYSNLDLVGSELGGALKNVFAIAAGMGDGLGAGINTRSALLTRSIAEMTRLGVALGGNPETFAGLAGLGDLITTCTSPQSRNRTVGFELGTGRKLEDIVKSMNQVAEGVKSCGPIYELAREHKIEVPIITEVYKVIHEGRSPRAAFRGLLRRGARSEAEPG</sequence>
<feature type="domain" description="Glycerol-3-phosphate dehydrogenase NAD-dependent N-terminal" evidence="15">
    <location>
        <begin position="2"/>
        <end position="112"/>
    </location>
</feature>
<dbReference type="InterPro" id="IPR006168">
    <property type="entry name" value="G3P_DH_NAD-dep"/>
</dbReference>
<evidence type="ECO:0000256" key="2">
    <source>
        <dbReference type="ARBA" id="ARBA00022516"/>
    </source>
</evidence>
<dbReference type="Pfam" id="PF07479">
    <property type="entry name" value="NAD_Gly3P_dh_C"/>
    <property type="match status" value="1"/>
</dbReference>
<dbReference type="InterPro" id="IPR008927">
    <property type="entry name" value="6-PGluconate_DH-like_C_sf"/>
</dbReference>
<evidence type="ECO:0000256" key="1">
    <source>
        <dbReference type="ARBA" id="ARBA00011009"/>
    </source>
</evidence>
<evidence type="ECO:0000256" key="5">
    <source>
        <dbReference type="ARBA" id="ARBA00023027"/>
    </source>
</evidence>
<dbReference type="Gene3D" id="1.10.1040.10">
    <property type="entry name" value="N-(1-d-carboxylethyl)-l-norvaline Dehydrogenase, domain 2"/>
    <property type="match status" value="1"/>
</dbReference>
<dbReference type="GO" id="GO:0006650">
    <property type="term" value="P:glycerophospholipid metabolic process"/>
    <property type="evidence" value="ECO:0007669"/>
    <property type="project" value="UniProtKB-UniRule"/>
</dbReference>
<dbReference type="GO" id="GO:0046168">
    <property type="term" value="P:glycerol-3-phosphate catabolic process"/>
    <property type="evidence" value="ECO:0007669"/>
    <property type="project" value="InterPro"/>
</dbReference>
<feature type="binding site" evidence="9">
    <location>
        <position position="235"/>
    </location>
    <ligand>
        <name>NADPH</name>
        <dbReference type="ChEBI" id="CHEBI:57783"/>
    </ligand>
</feature>
<feature type="binding site" evidence="9">
    <location>
        <position position="198"/>
    </location>
    <ligand>
        <name>sn-glycerol 3-phosphate</name>
        <dbReference type="ChEBI" id="CHEBI:57597"/>
    </ligand>
</feature>
<keyword evidence="2 9" id="KW-0444">Lipid biosynthesis</keyword>
<dbReference type="GO" id="GO:0005975">
    <property type="term" value="P:carbohydrate metabolic process"/>
    <property type="evidence" value="ECO:0007669"/>
    <property type="project" value="InterPro"/>
</dbReference>
<dbReference type="NCBIfam" id="NF000940">
    <property type="entry name" value="PRK00094.1-2"/>
    <property type="match status" value="1"/>
</dbReference>
<keyword evidence="8 9" id="KW-1208">Phospholipid metabolism</keyword>
<comment type="caution">
    <text evidence="9">Lacks conserved residue(s) required for the propagation of feature annotation.</text>
</comment>
<evidence type="ECO:0000256" key="10">
    <source>
        <dbReference type="PIRSR" id="PIRSR000114-1"/>
    </source>
</evidence>
<dbReference type="InterPro" id="IPR013328">
    <property type="entry name" value="6PGD_dom2"/>
</dbReference>
<evidence type="ECO:0000313" key="18">
    <source>
        <dbReference type="Proteomes" id="UP000608154"/>
    </source>
</evidence>
<dbReference type="GO" id="GO:0047952">
    <property type="term" value="F:glycerol-3-phosphate dehydrogenase [NAD(P)+] activity"/>
    <property type="evidence" value="ECO:0007669"/>
    <property type="project" value="UniProtKB-UniRule"/>
</dbReference>
<proteinExistence type="inferred from homology"/>
<dbReference type="Proteomes" id="UP000608154">
    <property type="component" value="Unassembled WGS sequence"/>
</dbReference>
<evidence type="ECO:0000256" key="12">
    <source>
        <dbReference type="PIRSR" id="PIRSR000114-3"/>
    </source>
</evidence>
<evidence type="ECO:0000313" key="17">
    <source>
        <dbReference type="EMBL" id="GGC05696.1"/>
    </source>
</evidence>
<feature type="binding site" evidence="9">
    <location>
        <position position="208"/>
    </location>
    <ligand>
        <name>sn-glycerol 3-phosphate</name>
        <dbReference type="ChEBI" id="CHEBI:57597"/>
    </ligand>
</feature>
<dbReference type="GO" id="GO:0005829">
    <property type="term" value="C:cytosol"/>
    <property type="evidence" value="ECO:0007669"/>
    <property type="project" value="TreeGrafter"/>
</dbReference>
<keyword evidence="4 9" id="KW-0560">Oxidoreductase</keyword>
<evidence type="ECO:0000256" key="7">
    <source>
        <dbReference type="ARBA" id="ARBA00023209"/>
    </source>
</evidence>
<dbReference type="AlphaFoldDB" id="A0A916TTB4"/>
<gene>
    <name evidence="9 17" type="primary">gpsA</name>
    <name evidence="17" type="ORF">GCM10011494_25380</name>
</gene>
<feature type="binding site" evidence="9">
    <location>
        <position position="145"/>
    </location>
    <ligand>
        <name>sn-glycerol 3-phosphate</name>
        <dbReference type="ChEBI" id="CHEBI:57597"/>
    </ligand>
</feature>
<dbReference type="Pfam" id="PF01210">
    <property type="entry name" value="NAD_Gly3P_dh_N"/>
    <property type="match status" value="1"/>
</dbReference>
<dbReference type="NCBIfam" id="NF000942">
    <property type="entry name" value="PRK00094.1-4"/>
    <property type="match status" value="1"/>
</dbReference>
<dbReference type="SUPFAM" id="SSF51735">
    <property type="entry name" value="NAD(P)-binding Rossmann-fold domains"/>
    <property type="match status" value="1"/>
</dbReference>
<name>A0A916TTB4_9SPHN</name>
<evidence type="ECO:0000259" key="15">
    <source>
        <dbReference type="Pfam" id="PF01210"/>
    </source>
</evidence>
<feature type="binding site" evidence="9">
    <location>
        <position position="233"/>
    </location>
    <ligand>
        <name>NADPH</name>
        <dbReference type="ChEBI" id="CHEBI:57783"/>
    </ligand>
</feature>
<feature type="binding site" evidence="9">
    <location>
        <position position="90"/>
    </location>
    <ligand>
        <name>sn-glycerol 3-phosphate</name>
        <dbReference type="ChEBI" id="CHEBI:57597"/>
    </ligand>
</feature>
<evidence type="ECO:0000256" key="14">
    <source>
        <dbReference type="RuleBase" id="RU000439"/>
    </source>
</evidence>
<feature type="binding site" evidence="9">
    <location>
        <position position="209"/>
    </location>
    <ligand>
        <name>NADPH</name>
        <dbReference type="ChEBI" id="CHEBI:57783"/>
    </ligand>
</feature>
<feature type="active site" description="Proton acceptor" evidence="9 10">
    <location>
        <position position="145"/>
    </location>
</feature>
<feature type="binding site" evidence="11">
    <location>
        <begin position="209"/>
        <end position="210"/>
    </location>
    <ligand>
        <name>substrate</name>
    </ligand>
</feature>
<dbReference type="PROSITE" id="PS00957">
    <property type="entry name" value="NAD_G3PDH"/>
    <property type="match status" value="1"/>
</dbReference>
<feature type="binding site" evidence="9">
    <location>
        <position position="62"/>
    </location>
    <ligand>
        <name>sn-glycerol 3-phosphate</name>
        <dbReference type="ChEBI" id="CHEBI:57597"/>
    </ligand>
</feature>
<dbReference type="FunFam" id="1.10.1040.10:FF:000001">
    <property type="entry name" value="Glycerol-3-phosphate dehydrogenase [NAD(P)+]"/>
    <property type="match status" value="1"/>
</dbReference>
<accession>A0A916TTB4</accession>
<comment type="pathway">
    <text evidence="9">Membrane lipid metabolism; glycerophospholipid metabolism.</text>
</comment>
<organism evidence="17 18">
    <name type="scientific">Novosphingobium endophyticum</name>
    <dbReference type="NCBI Taxonomy" id="1955250"/>
    <lineage>
        <taxon>Bacteria</taxon>
        <taxon>Pseudomonadati</taxon>
        <taxon>Pseudomonadota</taxon>
        <taxon>Alphaproteobacteria</taxon>
        <taxon>Sphingomonadales</taxon>
        <taxon>Sphingomonadaceae</taxon>
        <taxon>Novosphingobium</taxon>
    </lineage>
</organism>
<evidence type="ECO:0000256" key="11">
    <source>
        <dbReference type="PIRSR" id="PIRSR000114-2"/>
    </source>
</evidence>
<evidence type="ECO:0000256" key="13">
    <source>
        <dbReference type="RuleBase" id="RU000437"/>
    </source>
</evidence>
<dbReference type="PIRSF" id="PIRSF000114">
    <property type="entry name" value="Glycerol-3-P_dh"/>
    <property type="match status" value="1"/>
</dbReference>
<dbReference type="GO" id="GO:0008654">
    <property type="term" value="P:phospholipid biosynthetic process"/>
    <property type="evidence" value="ECO:0007669"/>
    <property type="project" value="UniProtKB-KW"/>
</dbReference>
<reference evidence="17" key="1">
    <citation type="journal article" date="2014" name="Int. J. Syst. Evol. Microbiol.">
        <title>Complete genome sequence of Corynebacterium casei LMG S-19264T (=DSM 44701T), isolated from a smear-ripened cheese.</title>
        <authorList>
            <consortium name="US DOE Joint Genome Institute (JGI-PGF)"/>
            <person name="Walter F."/>
            <person name="Albersmeier A."/>
            <person name="Kalinowski J."/>
            <person name="Ruckert C."/>
        </authorList>
    </citation>
    <scope>NUCLEOTIDE SEQUENCE</scope>
    <source>
        <strain evidence="17">CGMCC 1.15095</strain>
    </source>
</reference>
<feature type="domain" description="Glycerol-3-phosphate dehydrogenase NAD-dependent C-terminal" evidence="16">
    <location>
        <begin position="134"/>
        <end position="274"/>
    </location>
</feature>
<keyword evidence="5 9" id="KW-0520">NAD</keyword>
<dbReference type="HAMAP" id="MF_00394">
    <property type="entry name" value="NAD_Glyc3P_dehydrog"/>
    <property type="match status" value="1"/>
</dbReference>
<dbReference type="PANTHER" id="PTHR11728">
    <property type="entry name" value="GLYCEROL-3-PHOSPHATE DEHYDROGENASE"/>
    <property type="match status" value="1"/>
</dbReference>
<evidence type="ECO:0000256" key="9">
    <source>
        <dbReference type="HAMAP-Rule" id="MF_00394"/>
    </source>
</evidence>
<keyword evidence="6 9" id="KW-0443">Lipid metabolism</keyword>
<evidence type="ECO:0000256" key="8">
    <source>
        <dbReference type="ARBA" id="ARBA00023264"/>
    </source>
</evidence>
<dbReference type="GO" id="GO:0051287">
    <property type="term" value="F:NAD binding"/>
    <property type="evidence" value="ECO:0007669"/>
    <property type="project" value="InterPro"/>
</dbReference>
<feature type="binding site" evidence="9">
    <location>
        <position position="210"/>
    </location>
    <ligand>
        <name>sn-glycerol 3-phosphate</name>
        <dbReference type="ChEBI" id="CHEBI:57597"/>
    </ligand>
</feature>
<protein>
    <recommendedName>
        <fullName evidence="9">Glycerol-3-phosphate dehydrogenase [NAD(P)+]</fullName>
        <ecNumber evidence="9">1.1.1.94</ecNumber>
    </recommendedName>
    <alternativeName>
        <fullName evidence="9">NAD(P)(+)-dependent glycerol-3-phosphate dehydrogenase</fullName>
    </alternativeName>
    <alternativeName>
        <fullName evidence="9">NAD(P)H-dependent dihydroxyacetone-phosphate reductase</fullName>
    </alternativeName>
</protein>
<keyword evidence="9" id="KW-0547">Nucleotide-binding</keyword>
<feature type="binding site" evidence="12">
    <location>
        <position position="94"/>
    </location>
    <ligand>
        <name>NAD(+)</name>
        <dbReference type="ChEBI" id="CHEBI:57540"/>
    </ligand>
</feature>
<comment type="function">
    <text evidence="9">Catalyzes the reduction of the glycolytic intermediate dihydroxyacetone phosphate (DHAP) to sn-glycerol 3-phosphate (G3P), the key precursor for phospholipid synthesis.</text>
</comment>
<dbReference type="GO" id="GO:0046167">
    <property type="term" value="P:glycerol-3-phosphate biosynthetic process"/>
    <property type="evidence" value="ECO:0007669"/>
    <property type="project" value="UniProtKB-UniRule"/>
</dbReference>
<feature type="binding site" evidence="9">
    <location>
        <position position="209"/>
    </location>
    <ligand>
        <name>sn-glycerol 3-phosphate</name>
        <dbReference type="ChEBI" id="CHEBI:57597"/>
    </ligand>
</feature>
<comment type="catalytic activity">
    <reaction evidence="9">
        <text>sn-glycerol 3-phosphate + NAD(+) = dihydroxyacetone phosphate + NADH + H(+)</text>
        <dbReference type="Rhea" id="RHEA:11092"/>
        <dbReference type="ChEBI" id="CHEBI:15378"/>
        <dbReference type="ChEBI" id="CHEBI:57540"/>
        <dbReference type="ChEBI" id="CHEBI:57597"/>
        <dbReference type="ChEBI" id="CHEBI:57642"/>
        <dbReference type="ChEBI" id="CHEBI:57945"/>
        <dbReference type="EC" id="1.1.1.94"/>
    </reaction>
</comment>
<comment type="catalytic activity">
    <reaction evidence="9 14">
        <text>sn-glycerol 3-phosphate + NADP(+) = dihydroxyacetone phosphate + NADPH + H(+)</text>
        <dbReference type="Rhea" id="RHEA:11096"/>
        <dbReference type="ChEBI" id="CHEBI:15378"/>
        <dbReference type="ChEBI" id="CHEBI:57597"/>
        <dbReference type="ChEBI" id="CHEBI:57642"/>
        <dbReference type="ChEBI" id="CHEBI:57783"/>
        <dbReference type="ChEBI" id="CHEBI:58349"/>
        <dbReference type="EC" id="1.1.1.94"/>
    </reaction>
</comment>
<keyword evidence="18" id="KW-1185">Reference proteome</keyword>
<comment type="caution">
    <text evidence="17">The sequence shown here is derived from an EMBL/GenBank/DDBJ whole genome shotgun (WGS) entry which is preliminary data.</text>
</comment>
<feature type="binding site" evidence="12">
    <location>
        <position position="209"/>
    </location>
    <ligand>
        <name>NAD(+)</name>
        <dbReference type="ChEBI" id="CHEBI:57540"/>
    </ligand>
</feature>
<keyword evidence="3 9" id="KW-0521">NADP</keyword>
<evidence type="ECO:0000256" key="6">
    <source>
        <dbReference type="ARBA" id="ARBA00023098"/>
    </source>
</evidence>
<dbReference type="InterPro" id="IPR006109">
    <property type="entry name" value="G3P_DH_NAD-dep_C"/>
</dbReference>
<dbReference type="PRINTS" id="PR00077">
    <property type="entry name" value="GPDHDRGNASE"/>
</dbReference>
<dbReference type="Gene3D" id="3.40.50.720">
    <property type="entry name" value="NAD(P)-binding Rossmann-like Domain"/>
    <property type="match status" value="1"/>
</dbReference>
<dbReference type="EC" id="1.1.1.94" evidence="9"/>
<dbReference type="InterPro" id="IPR036291">
    <property type="entry name" value="NAD(P)-bd_dom_sf"/>
</dbReference>
<dbReference type="InterPro" id="IPR011128">
    <property type="entry name" value="G3P_DH_NAD-dep_N"/>
</dbReference>
<feature type="binding site" evidence="9">
    <location>
        <position position="62"/>
    </location>
    <ligand>
        <name>NADPH</name>
        <dbReference type="ChEBI" id="CHEBI:57783"/>
    </ligand>
</feature>
<feature type="binding site" evidence="11">
    <location>
        <position position="62"/>
    </location>
    <ligand>
        <name>substrate</name>
    </ligand>
</feature>
<keyword evidence="9" id="KW-0963">Cytoplasm</keyword>
<comment type="subcellular location">
    <subcellularLocation>
        <location evidence="9">Cytoplasm</location>
    </subcellularLocation>
</comment>
<keyword evidence="7 9" id="KW-0594">Phospholipid biosynthesis</keyword>
<evidence type="ECO:0000256" key="3">
    <source>
        <dbReference type="ARBA" id="ARBA00022857"/>
    </source>
</evidence>
<feature type="binding site" evidence="9">
    <location>
        <position position="94"/>
    </location>
    <ligand>
        <name>NADPH</name>
        <dbReference type="ChEBI" id="CHEBI:57783"/>
    </ligand>
</feature>
<comment type="similarity">
    <text evidence="1 9 13">Belongs to the NAD-dependent glycerol-3-phosphate dehydrogenase family.</text>
</comment>
<evidence type="ECO:0000259" key="16">
    <source>
        <dbReference type="Pfam" id="PF07479"/>
    </source>
</evidence>
<reference evidence="17" key="2">
    <citation type="submission" date="2020-09" db="EMBL/GenBank/DDBJ databases">
        <authorList>
            <person name="Sun Q."/>
            <person name="Zhou Y."/>
        </authorList>
    </citation>
    <scope>NUCLEOTIDE SEQUENCE</scope>
    <source>
        <strain evidence="17">CGMCC 1.15095</strain>
    </source>
</reference>
<dbReference type="PANTHER" id="PTHR11728:SF1">
    <property type="entry name" value="GLYCEROL-3-PHOSPHATE DEHYDROGENASE [NAD(+)] 2, CHLOROPLASTIC"/>
    <property type="match status" value="1"/>
</dbReference>